<sequence>MVHTSLMPDDVAHRADTATRSGARERVLRAAIDELTEVGSERASLRSIARRVGITHQGIAHYFPDRTSLFTEIAVNGFEELVRRSRRALEPAEVPMPIGTPVAALGQVYVEFARDRPAQFGLMFGSGLVDRHAEALTDARQRMWKLLLAVVSAECEKGWGAGVEPRILAVACWGSAHGLATLERVEGDALPRSTGSEDVLQLITHAVGHR</sequence>
<gene>
    <name evidence="6" type="ORF">DFR68_1194</name>
</gene>
<dbReference type="Pfam" id="PF00440">
    <property type="entry name" value="TetR_N"/>
    <property type="match status" value="1"/>
</dbReference>
<dbReference type="PROSITE" id="PS50977">
    <property type="entry name" value="HTH_TETR_2"/>
    <property type="match status" value="1"/>
</dbReference>
<evidence type="ECO:0000256" key="3">
    <source>
        <dbReference type="ARBA" id="ARBA00023163"/>
    </source>
</evidence>
<evidence type="ECO:0000256" key="2">
    <source>
        <dbReference type="ARBA" id="ARBA00023125"/>
    </source>
</evidence>
<comment type="caution">
    <text evidence="6">The sequence shown here is derived from an EMBL/GenBank/DDBJ whole genome shotgun (WGS) entry which is preliminary data.</text>
</comment>
<evidence type="ECO:0000259" key="5">
    <source>
        <dbReference type="PROSITE" id="PS50977"/>
    </source>
</evidence>
<dbReference type="Pfam" id="PF13305">
    <property type="entry name" value="TetR_C_33"/>
    <property type="match status" value="1"/>
</dbReference>
<organism evidence="6 7">
    <name type="scientific">Nocardia mexicana</name>
    <dbReference type="NCBI Taxonomy" id="279262"/>
    <lineage>
        <taxon>Bacteria</taxon>
        <taxon>Bacillati</taxon>
        <taxon>Actinomycetota</taxon>
        <taxon>Actinomycetes</taxon>
        <taxon>Mycobacteriales</taxon>
        <taxon>Nocardiaceae</taxon>
        <taxon>Nocardia</taxon>
    </lineage>
</organism>
<dbReference type="GO" id="GO:0000976">
    <property type="term" value="F:transcription cis-regulatory region binding"/>
    <property type="evidence" value="ECO:0007669"/>
    <property type="project" value="TreeGrafter"/>
</dbReference>
<dbReference type="InterPro" id="IPR001647">
    <property type="entry name" value="HTH_TetR"/>
</dbReference>
<feature type="DNA-binding region" description="H-T-H motif" evidence="4">
    <location>
        <begin position="44"/>
        <end position="63"/>
    </location>
</feature>
<keyword evidence="7" id="KW-1185">Reference proteome</keyword>
<dbReference type="AlphaFoldDB" id="A0A370GIZ8"/>
<dbReference type="Proteomes" id="UP000255355">
    <property type="component" value="Unassembled WGS sequence"/>
</dbReference>
<keyword evidence="2 4" id="KW-0238">DNA-binding</keyword>
<dbReference type="PANTHER" id="PTHR30055:SF220">
    <property type="entry name" value="TETR-FAMILY REGULATORY PROTEIN"/>
    <property type="match status" value="1"/>
</dbReference>
<dbReference type="PANTHER" id="PTHR30055">
    <property type="entry name" value="HTH-TYPE TRANSCRIPTIONAL REGULATOR RUTR"/>
    <property type="match status" value="1"/>
</dbReference>
<protein>
    <submittedName>
        <fullName evidence="6">TetR family transcriptional regulator</fullName>
    </submittedName>
</protein>
<dbReference type="Gene3D" id="1.10.357.10">
    <property type="entry name" value="Tetracycline Repressor, domain 2"/>
    <property type="match status" value="1"/>
</dbReference>
<reference evidence="6 7" key="1">
    <citation type="submission" date="2018-07" db="EMBL/GenBank/DDBJ databases">
        <title>Genomic Encyclopedia of Type Strains, Phase IV (KMG-IV): sequencing the most valuable type-strain genomes for metagenomic binning, comparative biology and taxonomic classification.</title>
        <authorList>
            <person name="Goeker M."/>
        </authorList>
    </citation>
    <scope>NUCLEOTIDE SEQUENCE [LARGE SCALE GENOMIC DNA]</scope>
    <source>
        <strain evidence="6 7">DSM 44952</strain>
    </source>
</reference>
<dbReference type="GO" id="GO:0003700">
    <property type="term" value="F:DNA-binding transcription factor activity"/>
    <property type="evidence" value="ECO:0007669"/>
    <property type="project" value="TreeGrafter"/>
</dbReference>
<dbReference type="SUPFAM" id="SSF46689">
    <property type="entry name" value="Homeodomain-like"/>
    <property type="match status" value="1"/>
</dbReference>
<keyword evidence="3" id="KW-0804">Transcription</keyword>
<dbReference type="InterPro" id="IPR025996">
    <property type="entry name" value="MT1864/Rv1816-like_C"/>
</dbReference>
<dbReference type="InterPro" id="IPR009057">
    <property type="entry name" value="Homeodomain-like_sf"/>
</dbReference>
<evidence type="ECO:0000313" key="7">
    <source>
        <dbReference type="Proteomes" id="UP000255355"/>
    </source>
</evidence>
<dbReference type="EMBL" id="QQAZ01000019">
    <property type="protein sequence ID" value="RDI43617.1"/>
    <property type="molecule type" value="Genomic_DNA"/>
</dbReference>
<feature type="domain" description="HTH tetR-type" evidence="5">
    <location>
        <begin position="21"/>
        <end position="81"/>
    </location>
</feature>
<evidence type="ECO:0000256" key="4">
    <source>
        <dbReference type="PROSITE-ProRule" id="PRU00335"/>
    </source>
</evidence>
<keyword evidence="1" id="KW-0805">Transcription regulation</keyword>
<proteinExistence type="predicted"/>
<accession>A0A370GIZ8</accession>
<dbReference type="SUPFAM" id="SSF48498">
    <property type="entry name" value="Tetracyclin repressor-like, C-terminal domain"/>
    <property type="match status" value="1"/>
</dbReference>
<dbReference type="STRING" id="1210089.GCA_001613165_06022"/>
<evidence type="ECO:0000256" key="1">
    <source>
        <dbReference type="ARBA" id="ARBA00023015"/>
    </source>
</evidence>
<name>A0A370GIZ8_9NOCA</name>
<dbReference type="InterPro" id="IPR036271">
    <property type="entry name" value="Tet_transcr_reg_TetR-rel_C_sf"/>
</dbReference>
<dbReference type="InterPro" id="IPR050109">
    <property type="entry name" value="HTH-type_TetR-like_transc_reg"/>
</dbReference>
<evidence type="ECO:0000313" key="6">
    <source>
        <dbReference type="EMBL" id="RDI43617.1"/>
    </source>
</evidence>